<dbReference type="EMBL" id="CAJNOR010006842">
    <property type="protein sequence ID" value="CAF1604679.1"/>
    <property type="molecule type" value="Genomic_DNA"/>
</dbReference>
<organism evidence="2 3">
    <name type="scientific">Adineta ricciae</name>
    <name type="common">Rotifer</name>
    <dbReference type="NCBI Taxonomy" id="249248"/>
    <lineage>
        <taxon>Eukaryota</taxon>
        <taxon>Metazoa</taxon>
        <taxon>Spiralia</taxon>
        <taxon>Gnathifera</taxon>
        <taxon>Rotifera</taxon>
        <taxon>Eurotatoria</taxon>
        <taxon>Bdelloidea</taxon>
        <taxon>Adinetida</taxon>
        <taxon>Adinetidae</taxon>
        <taxon>Adineta</taxon>
    </lineage>
</organism>
<keyword evidence="3" id="KW-1185">Reference proteome</keyword>
<evidence type="ECO:0000256" key="1">
    <source>
        <dbReference type="SAM" id="Phobius"/>
    </source>
</evidence>
<accession>A0A816B4T8</accession>
<proteinExistence type="predicted"/>
<keyword evidence="1" id="KW-0472">Membrane</keyword>
<evidence type="ECO:0000313" key="3">
    <source>
        <dbReference type="Proteomes" id="UP000663828"/>
    </source>
</evidence>
<name>A0A816B4T8_ADIRI</name>
<keyword evidence="1" id="KW-1133">Transmembrane helix</keyword>
<comment type="caution">
    <text evidence="2">The sequence shown here is derived from an EMBL/GenBank/DDBJ whole genome shotgun (WGS) entry which is preliminary data.</text>
</comment>
<sequence>MIDECSFRRCTVEQKFVFRCRFAITYRRLTIFLIAIAFIFLLWLSHTSTSKNGNDEKLKLLQQQNSMPTLARVLYLFLCENQAEVQSYMQLFPSISADAVFYCWRENCNSSGFRSSKHLYVNSWSSETKRNDKLVSLEPTPLFYPVQSRIFIINEKQLNIKNKLTWTTARNKLYELALDEERKQHWRWAYYNFADGDVHTNCPLADQLLTNKIIVDYGNNEEYLFAPHFYEFMTLTNEVNKEGKCFLLFDAFLLSISPAIATISGTGGTVAYPGLLTQVMYHIDAMFNAIHRDALQFLLPYCPRYDGRSWWTSQAIFVYRSLCLYGHTLTFDGIHIAQQAHRLYPRIGDPWAIDEDMNLVPNFLINLKNYMKQARFVSPLVLHHYPGWNLRLTSETCRQNHTAMTIDTCLVHGNHQPK</sequence>
<reference evidence="2" key="1">
    <citation type="submission" date="2021-02" db="EMBL/GenBank/DDBJ databases">
        <authorList>
            <person name="Nowell W R."/>
        </authorList>
    </citation>
    <scope>NUCLEOTIDE SEQUENCE</scope>
</reference>
<evidence type="ECO:0000313" key="2">
    <source>
        <dbReference type="EMBL" id="CAF1604679.1"/>
    </source>
</evidence>
<protein>
    <submittedName>
        <fullName evidence="2">Uncharacterized protein</fullName>
    </submittedName>
</protein>
<feature type="transmembrane region" description="Helical" evidence="1">
    <location>
        <begin position="29"/>
        <end position="46"/>
    </location>
</feature>
<gene>
    <name evidence="2" type="ORF">XAT740_LOCUS48136</name>
</gene>
<keyword evidence="1" id="KW-0812">Transmembrane</keyword>
<dbReference type="AlphaFoldDB" id="A0A816B4T8"/>
<dbReference type="Proteomes" id="UP000663828">
    <property type="component" value="Unassembled WGS sequence"/>
</dbReference>